<dbReference type="FunFam" id="3.40.1440.10:FF:000001">
    <property type="entry name" value="UvrABC system protein C"/>
    <property type="match status" value="1"/>
</dbReference>
<dbReference type="HAMAP" id="MF_00203">
    <property type="entry name" value="UvrC"/>
    <property type="match status" value="1"/>
</dbReference>
<dbReference type="InterPro" id="IPR036876">
    <property type="entry name" value="UVR_dom_sf"/>
</dbReference>
<evidence type="ECO:0000256" key="6">
    <source>
        <dbReference type="ARBA" id="ARBA00023236"/>
    </source>
</evidence>
<keyword evidence="12" id="KW-1185">Reference proteome</keyword>
<feature type="domain" description="UvrC family homology region profile" evidence="10">
    <location>
        <begin position="252"/>
        <end position="478"/>
    </location>
</feature>
<dbReference type="FunFam" id="3.30.420.340:FF:000001">
    <property type="entry name" value="UvrABC system protein C"/>
    <property type="match status" value="1"/>
</dbReference>
<dbReference type="InterPro" id="IPR000305">
    <property type="entry name" value="GIY-YIG_endonuc"/>
</dbReference>
<dbReference type="GO" id="GO:0003677">
    <property type="term" value="F:DNA binding"/>
    <property type="evidence" value="ECO:0007669"/>
    <property type="project" value="UniProtKB-UniRule"/>
</dbReference>
<evidence type="ECO:0000313" key="12">
    <source>
        <dbReference type="Proteomes" id="UP000774000"/>
    </source>
</evidence>
<dbReference type="InterPro" id="IPR050066">
    <property type="entry name" value="UvrABC_protein_C"/>
</dbReference>
<dbReference type="PANTHER" id="PTHR30562">
    <property type="entry name" value="UVRC/OXIDOREDUCTASE"/>
    <property type="match status" value="1"/>
</dbReference>
<feature type="domain" description="GIY-YIG" evidence="9">
    <location>
        <begin position="12"/>
        <end position="91"/>
    </location>
</feature>
<dbReference type="Gene3D" id="1.10.150.20">
    <property type="entry name" value="5' to 3' exonuclease, C-terminal subdomain"/>
    <property type="match status" value="1"/>
</dbReference>
<comment type="similarity">
    <text evidence="7">Belongs to the UvrC family.</text>
</comment>
<name>A0A939BPQ2_9FIRM</name>
<dbReference type="Pfam" id="PF14520">
    <property type="entry name" value="HHH_5"/>
    <property type="match status" value="1"/>
</dbReference>
<evidence type="ECO:0000256" key="7">
    <source>
        <dbReference type="HAMAP-Rule" id="MF_00203"/>
    </source>
</evidence>
<dbReference type="InterPro" id="IPR047296">
    <property type="entry name" value="GIY-YIG_UvrC_Cho"/>
</dbReference>
<keyword evidence="2 7" id="KW-0227">DNA damage</keyword>
<organism evidence="11 12">
    <name type="scientific">Halanaerobacter jeridensis</name>
    <dbReference type="NCBI Taxonomy" id="706427"/>
    <lineage>
        <taxon>Bacteria</taxon>
        <taxon>Bacillati</taxon>
        <taxon>Bacillota</taxon>
        <taxon>Clostridia</taxon>
        <taxon>Halanaerobiales</taxon>
        <taxon>Halobacteroidaceae</taxon>
        <taxon>Halanaerobacter</taxon>
    </lineage>
</organism>
<dbReference type="GO" id="GO:0009380">
    <property type="term" value="C:excinuclease repair complex"/>
    <property type="evidence" value="ECO:0007669"/>
    <property type="project" value="InterPro"/>
</dbReference>
<dbReference type="Pfam" id="PF01541">
    <property type="entry name" value="GIY-YIG"/>
    <property type="match status" value="1"/>
</dbReference>
<dbReference type="Gene3D" id="4.10.860.10">
    <property type="entry name" value="UVR domain"/>
    <property type="match status" value="1"/>
</dbReference>
<dbReference type="GO" id="GO:0009432">
    <property type="term" value="P:SOS response"/>
    <property type="evidence" value="ECO:0007669"/>
    <property type="project" value="UniProtKB-UniRule"/>
</dbReference>
<evidence type="ECO:0000256" key="3">
    <source>
        <dbReference type="ARBA" id="ARBA00022769"/>
    </source>
</evidence>
<comment type="subcellular location">
    <subcellularLocation>
        <location evidence="7">Cytoplasm</location>
    </subcellularLocation>
</comment>
<dbReference type="EMBL" id="JAFBDQ010000011">
    <property type="protein sequence ID" value="MBM7557347.1"/>
    <property type="molecule type" value="Genomic_DNA"/>
</dbReference>
<dbReference type="CDD" id="cd10434">
    <property type="entry name" value="GIY-YIG_UvrC_Cho"/>
    <property type="match status" value="1"/>
</dbReference>
<dbReference type="Gene3D" id="3.40.1440.10">
    <property type="entry name" value="GIY-YIG endonuclease"/>
    <property type="match status" value="1"/>
</dbReference>
<dbReference type="Pfam" id="PF22920">
    <property type="entry name" value="UvrC_RNaseH"/>
    <property type="match status" value="1"/>
</dbReference>
<gene>
    <name evidence="7" type="primary">uvrC</name>
    <name evidence="11" type="ORF">JOC47_002213</name>
</gene>
<evidence type="ECO:0000256" key="1">
    <source>
        <dbReference type="ARBA" id="ARBA00022490"/>
    </source>
</evidence>
<accession>A0A939BPQ2</accession>
<comment type="caution">
    <text evidence="11">The sequence shown here is derived from an EMBL/GenBank/DDBJ whole genome shotgun (WGS) entry which is preliminary data.</text>
</comment>
<dbReference type="InterPro" id="IPR003583">
    <property type="entry name" value="Hlx-hairpin-Hlx_DNA-bd_motif"/>
</dbReference>
<evidence type="ECO:0000313" key="11">
    <source>
        <dbReference type="EMBL" id="MBM7557347.1"/>
    </source>
</evidence>
<evidence type="ECO:0000259" key="9">
    <source>
        <dbReference type="PROSITE" id="PS50164"/>
    </source>
</evidence>
<dbReference type="InterPro" id="IPR004791">
    <property type="entry name" value="UvrC"/>
</dbReference>
<dbReference type="SUPFAM" id="SSF47781">
    <property type="entry name" value="RuvA domain 2-like"/>
    <property type="match status" value="1"/>
</dbReference>
<dbReference type="InterPro" id="IPR001943">
    <property type="entry name" value="UVR_dom"/>
</dbReference>
<dbReference type="NCBIfam" id="NF001824">
    <property type="entry name" value="PRK00558.1-5"/>
    <property type="match status" value="1"/>
</dbReference>
<dbReference type="PANTHER" id="PTHR30562:SF1">
    <property type="entry name" value="UVRABC SYSTEM PROTEIN C"/>
    <property type="match status" value="1"/>
</dbReference>
<sequence length="603" mass="69500">MDLNQKANNLPQEPGVYLMKDETGTIIYVGKAKSLKNRVSSYFQNAKHQRFKTKVLVEHISDFEYIVTDTEVEALILENNLIKKHNPKYNIQLKDDKTYPYIKVSVNQNFPRVYKTRVIKNDGARYFGPYTDVRAVNNLLELIHDLYPLRTCKKAISDREERACLNYHIDKCAGPCINEISQDEYNEMIDEIVMLLEGKEKSLIQELKTKMEIASENLDYEAAAKYRDQIEAINKLTQKQKIVSENLVNQDVIATTANEEQICLQLLIVRNGRLIGKENFIFKEEESIELTITAFLQQYYDAAYYVPQEILLESELEDQAVIEEWLAEQQEKKIEIKVPKQGNKRDLVDMAAKNAYYNLKEHNFQSKMDFLHKGPGVESLGQYLGLDKLPYRIEGFDISHIQGTDTVASLVVFEGGKPKKSDYRRFKIESVSQPDDFASMKEVITRRYSKLIEEEREFPDLILIDGGKGQLSSALSILEDLGRFDQNIISLVKREEEVFVPGESEPIVLPKNSEALHLVQRVRDEAHRFAVNYHRKLRSRRLTHSMLDDISGVGPQKRKDLLNHFGSLQKIKQAGADDLTEVKGVGPKLAEKIKEYLEMNLRP</sequence>
<protein>
    <recommendedName>
        <fullName evidence="7">UvrABC system protein C</fullName>
        <shortName evidence="7">Protein UvrC</shortName>
    </recommendedName>
    <alternativeName>
        <fullName evidence="7">Excinuclease ABC subunit C</fullName>
    </alternativeName>
</protein>
<dbReference type="PROSITE" id="PS50164">
    <property type="entry name" value="GIY_YIG"/>
    <property type="match status" value="1"/>
</dbReference>
<comment type="subunit">
    <text evidence="7">Interacts with UvrB in an incision complex.</text>
</comment>
<keyword evidence="3 7" id="KW-0228">DNA excision</keyword>
<dbReference type="GO" id="GO:0006289">
    <property type="term" value="P:nucleotide-excision repair"/>
    <property type="evidence" value="ECO:0007669"/>
    <property type="project" value="UniProtKB-UniRule"/>
</dbReference>
<dbReference type="InterPro" id="IPR010994">
    <property type="entry name" value="RuvA_2-like"/>
</dbReference>
<dbReference type="SMART" id="SM00465">
    <property type="entry name" value="GIYc"/>
    <property type="match status" value="1"/>
</dbReference>
<dbReference type="NCBIfam" id="TIGR00194">
    <property type="entry name" value="uvrC"/>
    <property type="match status" value="1"/>
</dbReference>
<dbReference type="InterPro" id="IPR038476">
    <property type="entry name" value="UvrC_RNase_H_dom_sf"/>
</dbReference>
<keyword evidence="4 7" id="KW-0267">Excision nuclease</keyword>
<comment type="function">
    <text evidence="7">The UvrABC repair system catalyzes the recognition and processing of DNA lesions. UvrC both incises the 5' and 3' sides of the lesion. The N-terminal half is responsible for the 3' incision and the C-terminal half is responsible for the 5' incision.</text>
</comment>
<evidence type="ECO:0000259" key="10">
    <source>
        <dbReference type="PROSITE" id="PS50165"/>
    </source>
</evidence>
<dbReference type="Gene3D" id="3.30.420.340">
    <property type="entry name" value="UvrC, RNAse H endonuclease domain"/>
    <property type="match status" value="1"/>
</dbReference>
<dbReference type="AlphaFoldDB" id="A0A939BPQ2"/>
<evidence type="ECO:0000256" key="2">
    <source>
        <dbReference type="ARBA" id="ARBA00022763"/>
    </source>
</evidence>
<dbReference type="PROSITE" id="PS50165">
    <property type="entry name" value="UVRC"/>
    <property type="match status" value="1"/>
</dbReference>
<feature type="domain" description="UVR" evidence="8">
    <location>
        <begin position="201"/>
        <end position="236"/>
    </location>
</feature>
<keyword evidence="1 7" id="KW-0963">Cytoplasm</keyword>
<dbReference type="Pfam" id="PF02151">
    <property type="entry name" value="UVR"/>
    <property type="match status" value="1"/>
</dbReference>
<dbReference type="SUPFAM" id="SSF46600">
    <property type="entry name" value="C-terminal UvrC-binding domain of UvrB"/>
    <property type="match status" value="1"/>
</dbReference>
<dbReference type="GO" id="GO:0005737">
    <property type="term" value="C:cytoplasm"/>
    <property type="evidence" value="ECO:0007669"/>
    <property type="project" value="UniProtKB-SubCell"/>
</dbReference>
<dbReference type="InterPro" id="IPR035901">
    <property type="entry name" value="GIY-YIG_endonuc_sf"/>
</dbReference>
<keyword evidence="6 7" id="KW-0742">SOS response</keyword>
<dbReference type="GO" id="GO:0009381">
    <property type="term" value="F:excinuclease ABC activity"/>
    <property type="evidence" value="ECO:0007669"/>
    <property type="project" value="UniProtKB-UniRule"/>
</dbReference>
<dbReference type="PROSITE" id="PS50151">
    <property type="entry name" value="UVR"/>
    <property type="match status" value="1"/>
</dbReference>
<dbReference type="Proteomes" id="UP000774000">
    <property type="component" value="Unassembled WGS sequence"/>
</dbReference>
<evidence type="ECO:0000259" key="8">
    <source>
        <dbReference type="PROSITE" id="PS50151"/>
    </source>
</evidence>
<keyword evidence="5 7" id="KW-0234">DNA repair</keyword>
<proteinExistence type="inferred from homology"/>
<dbReference type="Pfam" id="PF08459">
    <property type="entry name" value="UvrC_RNaseH_dom"/>
    <property type="match status" value="1"/>
</dbReference>
<dbReference type="SUPFAM" id="SSF82771">
    <property type="entry name" value="GIY-YIG endonuclease"/>
    <property type="match status" value="1"/>
</dbReference>
<reference evidence="11" key="1">
    <citation type="submission" date="2021-01" db="EMBL/GenBank/DDBJ databases">
        <title>Genomic Encyclopedia of Type Strains, Phase IV (KMG-IV): sequencing the most valuable type-strain genomes for metagenomic binning, comparative biology and taxonomic classification.</title>
        <authorList>
            <person name="Goeker M."/>
        </authorList>
    </citation>
    <scope>NUCLEOTIDE SEQUENCE</scope>
    <source>
        <strain evidence="11">DSM 23230</strain>
    </source>
</reference>
<evidence type="ECO:0000256" key="5">
    <source>
        <dbReference type="ARBA" id="ARBA00023204"/>
    </source>
</evidence>
<evidence type="ECO:0000256" key="4">
    <source>
        <dbReference type="ARBA" id="ARBA00022881"/>
    </source>
</evidence>
<dbReference type="InterPro" id="IPR001162">
    <property type="entry name" value="UvrC_RNase_H_dom"/>
</dbReference>
<dbReference type="SMART" id="SM00278">
    <property type="entry name" value="HhH1"/>
    <property type="match status" value="2"/>
</dbReference>
<dbReference type="RefSeq" id="WP_204702102.1">
    <property type="nucleotide sequence ID" value="NZ_JAFBDQ010000011.1"/>
</dbReference>